<dbReference type="InterPro" id="IPR036282">
    <property type="entry name" value="Glutathione-S-Trfase_C_sf"/>
</dbReference>
<dbReference type="PROSITE" id="PS50404">
    <property type="entry name" value="GST_NTER"/>
    <property type="match status" value="1"/>
</dbReference>
<keyword evidence="3" id="KW-1185">Reference proteome</keyword>
<dbReference type="CDD" id="cd03193">
    <property type="entry name" value="GST_C_Metaxin"/>
    <property type="match status" value="1"/>
</dbReference>
<dbReference type="SUPFAM" id="SSF52833">
    <property type="entry name" value="Thioredoxin-like"/>
    <property type="match status" value="1"/>
</dbReference>
<dbReference type="SUPFAM" id="SSF47616">
    <property type="entry name" value="GST C-terminal domain-like"/>
    <property type="match status" value="1"/>
</dbReference>
<dbReference type="InterPro" id="IPR036249">
    <property type="entry name" value="Thioredoxin-like_sf"/>
</dbReference>
<dbReference type="InterPro" id="IPR050931">
    <property type="entry name" value="Mito_Protein_Transport_Metaxin"/>
</dbReference>
<dbReference type="InterPro" id="IPR012336">
    <property type="entry name" value="Thioredoxin-like_fold"/>
</dbReference>
<reference evidence="2 3" key="1">
    <citation type="journal article" date="2015" name="Environ. Microbiol.">
        <title>Methane oxidation coupled to nitrate reduction under hypoxia by the Gammaproteobacterium Methylomonas denitrificans, sp. nov. type strain FJG1.</title>
        <authorList>
            <person name="Kits K.D."/>
            <person name="Klotz M.G."/>
            <person name="Stein L.Y."/>
        </authorList>
    </citation>
    <scope>NUCLEOTIDE SEQUENCE [LARGE SCALE GENOMIC DNA]</scope>
    <source>
        <strain evidence="2 3">FJG1</strain>
    </source>
</reference>
<proteinExistence type="predicted"/>
<organism evidence="2 3">
    <name type="scientific">Methylomonas denitrificans</name>
    <dbReference type="NCBI Taxonomy" id="1538553"/>
    <lineage>
        <taxon>Bacteria</taxon>
        <taxon>Pseudomonadati</taxon>
        <taxon>Pseudomonadota</taxon>
        <taxon>Gammaproteobacteria</taxon>
        <taxon>Methylococcales</taxon>
        <taxon>Methylococcaceae</taxon>
        <taxon>Methylomonas</taxon>
    </lineage>
</organism>
<evidence type="ECO:0000313" key="2">
    <source>
        <dbReference type="EMBL" id="AMK75747.1"/>
    </source>
</evidence>
<name>A0A126T0Z3_9GAMM</name>
<evidence type="ECO:0000259" key="1">
    <source>
        <dbReference type="PROSITE" id="PS50404"/>
    </source>
</evidence>
<dbReference type="CDD" id="cd03080">
    <property type="entry name" value="GST_N_Metaxin_like"/>
    <property type="match status" value="1"/>
</dbReference>
<sequence length="241" mass="27419">MITLHQFPRAWNIPNPSQFCAKLETYLRMAGIEYRIAETLPIYAPFGKLPFIQDNGQTLADSRVIIRYLQQQYGDSLDEHLSAEQCAQALAWQRLLEEHLYWVCMYSRWQYGAENWRINKRAIFQGLPHPLADMVAGIYRLRIRGQLRGHGIGRLPAADIFELGRRDVAALSAALRGQAFLLGERPSSVDASAYGVLINLLACPVSSPVKDYALTQEVLVDYCRRIQLRHFPELGEPTFGV</sequence>
<dbReference type="Gene3D" id="1.20.1050.10">
    <property type="match status" value="1"/>
</dbReference>
<dbReference type="PANTHER" id="PTHR12289:SF41">
    <property type="entry name" value="FAILED AXON CONNECTIONS-RELATED"/>
    <property type="match status" value="1"/>
</dbReference>
<dbReference type="RefSeq" id="WP_036274821.1">
    <property type="nucleotide sequence ID" value="NZ_CP014476.1"/>
</dbReference>
<evidence type="ECO:0000313" key="3">
    <source>
        <dbReference type="Proteomes" id="UP000030512"/>
    </source>
</evidence>
<dbReference type="Pfam" id="PF17172">
    <property type="entry name" value="GST_N_4"/>
    <property type="match status" value="1"/>
</dbReference>
<dbReference type="OrthoDB" id="9810080at2"/>
<keyword evidence="2" id="KW-0808">Transferase</keyword>
<dbReference type="AlphaFoldDB" id="A0A126T0Z3"/>
<dbReference type="STRING" id="1538553.JT25_004480"/>
<dbReference type="GO" id="GO:0005737">
    <property type="term" value="C:cytoplasm"/>
    <property type="evidence" value="ECO:0007669"/>
    <property type="project" value="TreeGrafter"/>
</dbReference>
<dbReference type="PANTHER" id="PTHR12289">
    <property type="entry name" value="METAXIN RELATED"/>
    <property type="match status" value="1"/>
</dbReference>
<accession>A0A126T0Z3</accession>
<protein>
    <submittedName>
        <fullName evidence="2">Glutathione S-transferase</fullName>
    </submittedName>
</protein>
<dbReference type="GO" id="GO:0016740">
    <property type="term" value="F:transferase activity"/>
    <property type="evidence" value="ECO:0007669"/>
    <property type="project" value="UniProtKB-KW"/>
</dbReference>
<dbReference type="InterPro" id="IPR033468">
    <property type="entry name" value="Metaxin_GST"/>
</dbReference>
<dbReference type="Proteomes" id="UP000030512">
    <property type="component" value="Chromosome"/>
</dbReference>
<dbReference type="InterPro" id="IPR004045">
    <property type="entry name" value="Glutathione_S-Trfase_N"/>
</dbReference>
<dbReference type="SFLD" id="SFLDG01180">
    <property type="entry name" value="SUF1"/>
    <property type="match status" value="1"/>
</dbReference>
<dbReference type="EMBL" id="CP014476">
    <property type="protein sequence ID" value="AMK75747.1"/>
    <property type="molecule type" value="Genomic_DNA"/>
</dbReference>
<dbReference type="InterPro" id="IPR026928">
    <property type="entry name" value="FAX/IsoI-like"/>
</dbReference>
<dbReference type="Gene3D" id="3.40.30.10">
    <property type="entry name" value="Glutaredoxin"/>
    <property type="match status" value="1"/>
</dbReference>
<dbReference type="SFLD" id="SFLDS00019">
    <property type="entry name" value="Glutathione_Transferase_(cytos"/>
    <property type="match status" value="1"/>
</dbReference>
<dbReference type="Pfam" id="PF17171">
    <property type="entry name" value="GST_C_6"/>
    <property type="match status" value="1"/>
</dbReference>
<dbReference type="KEGG" id="mdn:JT25_004480"/>
<dbReference type="SFLD" id="SFLDG01200">
    <property type="entry name" value="SUF1.1"/>
    <property type="match status" value="1"/>
</dbReference>
<dbReference type="InterPro" id="IPR040079">
    <property type="entry name" value="Glutathione_S-Trfase"/>
</dbReference>
<feature type="domain" description="GST N-terminal" evidence="1">
    <location>
        <begin position="1"/>
        <end position="77"/>
    </location>
</feature>
<gene>
    <name evidence="2" type="ORF">JT25_004480</name>
</gene>